<proteinExistence type="predicted"/>
<dbReference type="AlphaFoldDB" id="A0A0F9RZB2"/>
<protein>
    <recommendedName>
        <fullName evidence="1">HNH nuclease domain-containing protein</fullName>
    </recommendedName>
</protein>
<accession>A0A0F9RZB2</accession>
<organism evidence="2">
    <name type="scientific">marine sediment metagenome</name>
    <dbReference type="NCBI Taxonomy" id="412755"/>
    <lineage>
        <taxon>unclassified sequences</taxon>
        <taxon>metagenomes</taxon>
        <taxon>ecological metagenomes</taxon>
    </lineage>
</organism>
<comment type="caution">
    <text evidence="2">The sequence shown here is derived from an EMBL/GenBank/DDBJ whole genome shotgun (WGS) entry which is preliminary data.</text>
</comment>
<dbReference type="EMBL" id="LAZR01003056">
    <property type="protein sequence ID" value="KKN22493.1"/>
    <property type="molecule type" value="Genomic_DNA"/>
</dbReference>
<evidence type="ECO:0000259" key="1">
    <source>
        <dbReference type="Pfam" id="PF13391"/>
    </source>
</evidence>
<sequence length="149" mass="17443">MICKYCDKETCNPKFCSKSCSAKYNNKHYVKRKLTKRCKRCDVFILSKKVYCDLCKPDKTLLTIGDVRGWKGHKHPSWVHSYIRQRARAQYAKELSKSCVACDYSKHLELCHIKSITSFDSSTKVSIVNHETNVLFLCRNCHWEFDHGL</sequence>
<reference evidence="2" key="1">
    <citation type="journal article" date="2015" name="Nature">
        <title>Complex archaea that bridge the gap between prokaryotes and eukaryotes.</title>
        <authorList>
            <person name="Spang A."/>
            <person name="Saw J.H."/>
            <person name="Jorgensen S.L."/>
            <person name="Zaremba-Niedzwiedzka K."/>
            <person name="Martijn J."/>
            <person name="Lind A.E."/>
            <person name="van Eijk R."/>
            <person name="Schleper C."/>
            <person name="Guy L."/>
            <person name="Ettema T.J."/>
        </authorList>
    </citation>
    <scope>NUCLEOTIDE SEQUENCE</scope>
</reference>
<name>A0A0F9RZB2_9ZZZZ</name>
<gene>
    <name evidence="2" type="ORF">LCGC14_0914460</name>
</gene>
<dbReference type="InterPro" id="IPR003615">
    <property type="entry name" value="HNH_nuc"/>
</dbReference>
<evidence type="ECO:0000313" key="2">
    <source>
        <dbReference type="EMBL" id="KKN22493.1"/>
    </source>
</evidence>
<dbReference type="Pfam" id="PF13391">
    <property type="entry name" value="HNH_2"/>
    <property type="match status" value="1"/>
</dbReference>
<feature type="domain" description="HNH nuclease" evidence="1">
    <location>
        <begin position="99"/>
        <end position="149"/>
    </location>
</feature>